<feature type="chain" id="PRO_5015126885" evidence="1">
    <location>
        <begin position="16"/>
        <end position="45"/>
    </location>
</feature>
<evidence type="ECO:0000313" key="2">
    <source>
        <dbReference type="EMBL" id="MBX73982.1"/>
    </source>
</evidence>
<sequence length="45" mass="5084">MASLRSFFVFASVLAWSCWEFGDRTSIRCRSPGNVAEARKVPSFI</sequence>
<organism evidence="2">
    <name type="scientific">Rhizophora mucronata</name>
    <name type="common">Asiatic mangrove</name>
    <dbReference type="NCBI Taxonomy" id="61149"/>
    <lineage>
        <taxon>Eukaryota</taxon>
        <taxon>Viridiplantae</taxon>
        <taxon>Streptophyta</taxon>
        <taxon>Embryophyta</taxon>
        <taxon>Tracheophyta</taxon>
        <taxon>Spermatophyta</taxon>
        <taxon>Magnoliopsida</taxon>
        <taxon>eudicotyledons</taxon>
        <taxon>Gunneridae</taxon>
        <taxon>Pentapetalae</taxon>
        <taxon>rosids</taxon>
        <taxon>fabids</taxon>
        <taxon>Malpighiales</taxon>
        <taxon>Rhizophoraceae</taxon>
        <taxon>Rhizophora</taxon>
    </lineage>
</organism>
<accession>A0A2P2R3X6</accession>
<proteinExistence type="predicted"/>
<dbReference type="AlphaFoldDB" id="A0A2P2R3X6"/>
<reference evidence="2" key="1">
    <citation type="submission" date="2018-02" db="EMBL/GenBank/DDBJ databases">
        <title>Rhizophora mucronata_Transcriptome.</title>
        <authorList>
            <person name="Meera S.P."/>
            <person name="Sreeshan A."/>
            <person name="Augustine A."/>
        </authorList>
    </citation>
    <scope>NUCLEOTIDE SEQUENCE</scope>
    <source>
        <tissue evidence="2">Leaf</tissue>
    </source>
</reference>
<name>A0A2P2R3X6_RHIMU</name>
<evidence type="ECO:0000256" key="1">
    <source>
        <dbReference type="SAM" id="SignalP"/>
    </source>
</evidence>
<feature type="signal peptide" evidence="1">
    <location>
        <begin position="1"/>
        <end position="15"/>
    </location>
</feature>
<dbReference type="EMBL" id="GGEC01093498">
    <property type="protein sequence ID" value="MBX73982.1"/>
    <property type="molecule type" value="Transcribed_RNA"/>
</dbReference>
<protein>
    <submittedName>
        <fullName evidence="2">Uncharacterized protein</fullName>
    </submittedName>
</protein>
<keyword evidence="1" id="KW-0732">Signal</keyword>